<dbReference type="InterPro" id="IPR034268">
    <property type="entry name" value="RBM25_RRM"/>
</dbReference>
<dbReference type="InterPro" id="IPR036291">
    <property type="entry name" value="NAD(P)-bd_dom_sf"/>
</dbReference>
<dbReference type="Gene3D" id="1.20.1390.10">
    <property type="entry name" value="PWI domain"/>
    <property type="match status" value="1"/>
</dbReference>
<dbReference type="SMART" id="SM00311">
    <property type="entry name" value="PWI"/>
    <property type="match status" value="1"/>
</dbReference>
<evidence type="ECO:0000256" key="2">
    <source>
        <dbReference type="SAM" id="MobiDB-lite"/>
    </source>
</evidence>
<evidence type="ECO:0000259" key="3">
    <source>
        <dbReference type="PROSITE" id="PS50102"/>
    </source>
</evidence>
<dbReference type="Gene3D" id="3.40.50.880">
    <property type="match status" value="1"/>
</dbReference>
<evidence type="ECO:0000256" key="1">
    <source>
        <dbReference type="PROSITE-ProRule" id="PRU00176"/>
    </source>
</evidence>
<dbReference type="eggNOG" id="KOG3179">
    <property type="taxonomic scope" value="Eukaryota"/>
</dbReference>
<dbReference type="eggNOG" id="KOG2253">
    <property type="taxonomic scope" value="Eukaryota"/>
</dbReference>
<feature type="compositionally biased region" description="Basic and acidic residues" evidence="2">
    <location>
        <begin position="555"/>
        <end position="577"/>
    </location>
</feature>
<evidence type="ECO:0000313" key="6">
    <source>
        <dbReference type="Proteomes" id="UP000018001"/>
    </source>
</evidence>
<reference evidence="6" key="1">
    <citation type="journal article" date="2014" name="Genome Announc.">
        <title>Draft genome sequence of the formaldehyde-resistant fungus Byssochlamys spectabilis No. 5 (anamorph Paecilomyces variotii No. 5) (NBRC109023).</title>
        <authorList>
            <person name="Oka T."/>
            <person name="Ekino K."/>
            <person name="Fukuda K."/>
            <person name="Nomura Y."/>
        </authorList>
    </citation>
    <scope>NUCLEOTIDE SEQUENCE [LARGE SCALE GENOMIC DNA]</scope>
    <source>
        <strain evidence="6">No. 5 / NBRC 109023</strain>
    </source>
</reference>
<feature type="region of interest" description="Disordered" evidence="2">
    <location>
        <begin position="555"/>
        <end position="670"/>
    </location>
</feature>
<proteinExistence type="predicted"/>
<dbReference type="Proteomes" id="UP000018001">
    <property type="component" value="Unassembled WGS sequence"/>
</dbReference>
<dbReference type="InterPro" id="IPR002483">
    <property type="entry name" value="PWI_dom"/>
</dbReference>
<dbReference type="PANTHER" id="PTHR18806:SF4">
    <property type="entry name" value="RNA-BINDING PROTEIN 25"/>
    <property type="match status" value="1"/>
</dbReference>
<feature type="domain" description="RRM" evidence="3">
    <location>
        <begin position="354"/>
        <end position="433"/>
    </location>
</feature>
<name>V5G522_BYSSN</name>
<dbReference type="CDD" id="cd01741">
    <property type="entry name" value="GATase1_1"/>
    <property type="match status" value="1"/>
</dbReference>
<dbReference type="InterPro" id="IPR000504">
    <property type="entry name" value="RRM_dom"/>
</dbReference>
<gene>
    <name evidence="5" type="ORF">PVAR5_4600</name>
</gene>
<feature type="compositionally biased region" description="Pro residues" evidence="2">
    <location>
        <begin position="274"/>
        <end position="284"/>
    </location>
</feature>
<dbReference type="CDD" id="cd12446">
    <property type="entry name" value="RRM_RBM25"/>
    <property type="match status" value="1"/>
</dbReference>
<dbReference type="EMBL" id="BAUL01000143">
    <property type="protein sequence ID" value="GAD95952.1"/>
    <property type="molecule type" value="Genomic_DNA"/>
</dbReference>
<feature type="domain" description="PWI" evidence="4">
    <location>
        <begin position="882"/>
        <end position="967"/>
    </location>
</feature>
<dbReference type="InterPro" id="IPR002347">
    <property type="entry name" value="SDR_fam"/>
</dbReference>
<dbReference type="SUPFAM" id="SSF54928">
    <property type="entry name" value="RNA-binding domain, RBD"/>
    <property type="match status" value="1"/>
</dbReference>
<dbReference type="GO" id="GO:0005681">
    <property type="term" value="C:spliceosomal complex"/>
    <property type="evidence" value="ECO:0007669"/>
    <property type="project" value="TreeGrafter"/>
</dbReference>
<dbReference type="GO" id="GO:0003729">
    <property type="term" value="F:mRNA binding"/>
    <property type="evidence" value="ECO:0007669"/>
    <property type="project" value="TreeGrafter"/>
</dbReference>
<feature type="compositionally biased region" description="Acidic residues" evidence="2">
    <location>
        <begin position="648"/>
        <end position="659"/>
    </location>
</feature>
<dbReference type="InterPro" id="IPR044992">
    <property type="entry name" value="ChyE-like"/>
</dbReference>
<keyword evidence="6" id="KW-1185">Reference proteome</keyword>
<dbReference type="Pfam" id="PF00106">
    <property type="entry name" value="adh_short"/>
    <property type="match status" value="1"/>
</dbReference>
<feature type="region of interest" description="Disordered" evidence="2">
    <location>
        <begin position="687"/>
        <end position="711"/>
    </location>
</feature>
<dbReference type="Pfam" id="PF01480">
    <property type="entry name" value="PWI"/>
    <property type="match status" value="1"/>
</dbReference>
<dbReference type="eggNOG" id="KOG1208">
    <property type="taxonomic scope" value="Eukaryota"/>
</dbReference>
<dbReference type="InterPro" id="IPR017926">
    <property type="entry name" value="GATASE"/>
</dbReference>
<dbReference type="PANTHER" id="PTHR18806">
    <property type="entry name" value="RBM25 PROTEIN"/>
    <property type="match status" value="1"/>
</dbReference>
<dbReference type="OrthoDB" id="6275295at2759"/>
<accession>V5G522</accession>
<feature type="compositionally biased region" description="Basic and acidic residues" evidence="2">
    <location>
        <begin position="310"/>
        <end position="320"/>
    </location>
</feature>
<feature type="compositionally biased region" description="Basic and acidic residues" evidence="2">
    <location>
        <begin position="660"/>
        <end position="670"/>
    </location>
</feature>
<dbReference type="InParanoid" id="V5G522"/>
<feature type="compositionally biased region" description="Basic and acidic residues" evidence="2">
    <location>
        <begin position="750"/>
        <end position="770"/>
    </location>
</feature>
<dbReference type="Gene3D" id="3.40.50.720">
    <property type="entry name" value="NAD(P)-binding Rossmann-like Domain"/>
    <property type="match status" value="1"/>
</dbReference>
<dbReference type="PROSITE" id="PS50102">
    <property type="entry name" value="RRM"/>
    <property type="match status" value="1"/>
</dbReference>
<protein>
    <recommendedName>
        <fullName evidence="7">Glutamine amidotransferase domain-containing protein</fullName>
    </recommendedName>
</protein>
<dbReference type="PROSITE" id="PS51273">
    <property type="entry name" value="GATASE_TYPE_1"/>
    <property type="match status" value="1"/>
</dbReference>
<organism evidence="5 6">
    <name type="scientific">Byssochlamys spectabilis (strain No. 5 / NBRC 109023)</name>
    <name type="common">Paecilomyces variotii</name>
    <dbReference type="NCBI Taxonomy" id="1356009"/>
    <lineage>
        <taxon>Eukaryota</taxon>
        <taxon>Fungi</taxon>
        <taxon>Dikarya</taxon>
        <taxon>Ascomycota</taxon>
        <taxon>Pezizomycotina</taxon>
        <taxon>Eurotiomycetes</taxon>
        <taxon>Eurotiomycetidae</taxon>
        <taxon>Eurotiales</taxon>
        <taxon>Thermoascaceae</taxon>
        <taxon>Paecilomyces</taxon>
    </lineage>
</organism>
<dbReference type="HOGENOM" id="CLU_269158_0_0_1"/>
<dbReference type="Pfam" id="PF00117">
    <property type="entry name" value="GATase"/>
    <property type="match status" value="1"/>
</dbReference>
<feature type="region of interest" description="Disordered" evidence="2">
    <location>
        <begin position="748"/>
        <end position="781"/>
    </location>
</feature>
<feature type="region of interest" description="Disordered" evidence="2">
    <location>
        <begin position="237"/>
        <end position="330"/>
    </location>
</feature>
<keyword evidence="1" id="KW-0694">RNA-binding</keyword>
<evidence type="ECO:0000259" key="4">
    <source>
        <dbReference type="PROSITE" id="PS51025"/>
    </source>
</evidence>
<dbReference type="SUPFAM" id="SSF51735">
    <property type="entry name" value="NAD(P)-binding Rossmann-fold domains"/>
    <property type="match status" value="1"/>
</dbReference>
<dbReference type="SUPFAM" id="SSF52317">
    <property type="entry name" value="Class I glutamine amidotransferase-like"/>
    <property type="match status" value="1"/>
</dbReference>
<comment type="caution">
    <text evidence="5">The sequence shown here is derived from an EMBL/GenBank/DDBJ whole genome shotgun (WGS) entry which is preliminary data.</text>
</comment>
<dbReference type="PROSITE" id="PS51025">
    <property type="entry name" value="PWI"/>
    <property type="match status" value="1"/>
</dbReference>
<evidence type="ECO:0000313" key="5">
    <source>
        <dbReference type="EMBL" id="GAD95952.1"/>
    </source>
</evidence>
<evidence type="ECO:0008006" key="7">
    <source>
        <dbReference type="Google" id="ProtNLM"/>
    </source>
</evidence>
<dbReference type="InterPro" id="IPR052768">
    <property type="entry name" value="RBM25"/>
</dbReference>
<sequence>MLGDHTVSPGTKIAVLINTSASTPFSRSVRTSFTTTASQAIHDSDNLHPDALDPTADIHFYDPIIAQSYPDPSYYDLIILSGGTADVRNPEPWVEKMLAFIRYLAESFPEKKMVGICWGHQAICAALGGTVIPMEKPELGIRACQLTEEGKLFFPFAAEKGTYRIHQFHKRRVEIPVPGFISLAENNQVLLSPSKNILTFQGHPEMNGDLAGMIMDHAYTYTAPGLYGRPPEFPAFPGASPGMGPPPGVAAAPGTAPPPGVQQANAAQPGRPAGFPPNFQPPANMPNINFSAPVIRLGTSGPSKSATPETGRERGGESGGRRGGLGSSNLESQRQNVRDAMMQLQPPTKEEIVRTIFVGGITEGTGGDEGVERILRSAGNLRRWIRATDADDKPCKFGFAEYEDPESLGTAVEVLKDVEVPVKRQMPSEGEDERQVEKSKLLVVVDDSSLKYLEQYEASRGDQDPAELQARLDNARRTLASVLEDLANPTAPTQKEDVSAIDREGDITMKDSDGQHDENSAEVVTIPITVDDELSDIPAEMRETVAKEIAAFRERSNRRDLERLKREEEIESMERARNAGPRVNRLASPPPTAPSGPAGGANGIPLGPRDRGVPNAPSGPRGFGVQIPKDYQKGVSFVNGGITGSTAFDDEDTDASDEELERRRKEKRDAELEKLYLDQERRWLNRERSRTAAIERERNRDKEEDGKVDEAKEAMAKRLREWNDDVEASRKAEEYYADRGAWIRSRAAFRNREQTMDEADRAAEEREKARSQQQRDQARGMADDFLARQAEELETRHEAPREPQRFKLSLGAAAQKAQAQSTRRTVAEVEGLLEDEEETGATQKRTLIPIKFDSAAEASGLTEEERAQAARQLAAEIPTDKEGLWKWDVKWEFVDESVLTEQLRPFVEKKIVEYLGVQEQMLVDVVEEHVRKHGSPQELVEQLEMALDEEAEVSESKGNDAIRRIKEQVPGADVRFVKMDLADLRNVVGAAEALRRREPRIHGLVNNAGIMATPYEKTIDGYETQFQINYISHWLLTYHLLPSIQATAAASPPGTVRIVNVSSQAHHNAPSYGINLADVNENVGLVMGPVKRRYGTPEARRSNEAPSNGEIWTASINPGRVDTKLLRRFDGNLILWIVSVLVDALARVLPLNQAVERGAYTQLFAIASDDFIREFSGAYLENGTELGRMTSKAKDDDLARRLWEWTEEEMKRLGFV</sequence>
<dbReference type="InterPro" id="IPR035979">
    <property type="entry name" value="RBD_domain_sf"/>
</dbReference>
<dbReference type="InterPro" id="IPR029062">
    <property type="entry name" value="Class_I_gatase-like"/>
</dbReference>
<dbReference type="AlphaFoldDB" id="V5G522"/>